<reference evidence="7 8" key="1">
    <citation type="journal article" date="2017" name="ISME J.">
        <title>Unveiling bifidobacterial biogeography across the mammalian branch of the tree of life.</title>
        <authorList>
            <person name="Milani C."/>
            <person name="Mangifesta M."/>
            <person name="Mancabelli L."/>
            <person name="Lugli G.A."/>
            <person name="James K."/>
            <person name="Duranti S."/>
            <person name="Turroni F."/>
            <person name="Ferrario C."/>
            <person name="Ossiprandi M.C."/>
            <person name="van Sinderen D."/>
            <person name="Ventura M."/>
        </authorList>
    </citation>
    <scope>NUCLEOTIDE SEQUENCE [LARGE SCALE GENOMIC DNA]</scope>
    <source>
        <strain evidence="7 8">70</strain>
    </source>
</reference>
<dbReference type="InterPro" id="IPR011040">
    <property type="entry name" value="Sialidase"/>
</dbReference>
<comment type="caution">
    <text evidence="7">The sequence shown here is derived from an EMBL/GenBank/DDBJ whole genome shotgun (WGS) entry which is preliminary data.</text>
</comment>
<dbReference type="Proteomes" id="UP000217986">
    <property type="component" value="Unassembled WGS sequence"/>
</dbReference>
<dbReference type="Gene3D" id="2.120.10.10">
    <property type="match status" value="1"/>
</dbReference>
<dbReference type="InterPro" id="IPR015919">
    <property type="entry name" value="Cadherin-like_sf"/>
</dbReference>
<dbReference type="Gene3D" id="2.60.40.10">
    <property type="entry name" value="Immunoglobulins"/>
    <property type="match status" value="1"/>
</dbReference>
<dbReference type="AlphaFoldDB" id="A0A2A2EM23"/>
<dbReference type="Pfam" id="PF13088">
    <property type="entry name" value="BNR_2"/>
    <property type="match status" value="1"/>
</dbReference>
<keyword evidence="5" id="KW-1133">Transmembrane helix</keyword>
<dbReference type="InterPro" id="IPR013783">
    <property type="entry name" value="Ig-like_fold"/>
</dbReference>
<organism evidence="7 8">
    <name type="scientific">Bifidobacterium italicum</name>
    <dbReference type="NCBI Taxonomy" id="1960968"/>
    <lineage>
        <taxon>Bacteria</taxon>
        <taxon>Bacillati</taxon>
        <taxon>Actinomycetota</taxon>
        <taxon>Actinomycetes</taxon>
        <taxon>Bifidobacteriales</taxon>
        <taxon>Bifidobacteriaceae</taxon>
        <taxon>Bifidobacterium</taxon>
    </lineage>
</organism>
<proteinExistence type="inferred from homology"/>
<evidence type="ECO:0000256" key="5">
    <source>
        <dbReference type="SAM" id="Phobius"/>
    </source>
</evidence>
<evidence type="ECO:0000256" key="3">
    <source>
        <dbReference type="ARBA" id="ARBA00012733"/>
    </source>
</evidence>
<evidence type="ECO:0000256" key="2">
    <source>
        <dbReference type="ARBA" id="ARBA00009348"/>
    </source>
</evidence>
<keyword evidence="8" id="KW-1185">Reference proteome</keyword>
<feature type="compositionally biased region" description="Basic and acidic residues" evidence="4">
    <location>
        <begin position="449"/>
        <end position="467"/>
    </location>
</feature>
<sequence>MIAQGASGQHPQGYSDPSYVVDHDTGTIFNFHVYSQIAGVVANAPAYTYTPDGAIDEANEHVLNLGLSVSTDDGHTWKNRIITDQVLRDAAKRYGLTSCFMTSGGGAQKVQEPHRGRLLNQLTCVVKGNLNTVVAGTVYSDDHGASWHLGELTSNVTDAGRWSFNENKVVELSDGRLLLNSRVANQNANGYRIQAVSDDGGEHWNTDYRSTAPYLRDSGNNADIIRAYPNARPGTLRSRVLLFSNTNDEDGGRQRGVISMSVDDGATWPYTKELRSNGTGYTSMTVQSDGRIGLLMEPEIGGWNDVGYQSFTMRWLQPDLVTELRMTPPEHVEATVGQPVNIPLGVEHNDPSLKDSATLEGLPAGLSYDDKTQAIVGTPTDGIDEVRQYHATVVVTEEDDGTGMPRTAAASFELTLHPSPTRTESTRTDEGKTQQPEVSRENATPNTKGDADRKQRENSHASGKDADGAAAQNGGLASTGASSVWLCMAAVLSALPGAWMLRAAKRPAGRRCRNLR</sequence>
<name>A0A2A2EM23_9BIFI</name>
<dbReference type="GO" id="GO:0006689">
    <property type="term" value="P:ganglioside catabolic process"/>
    <property type="evidence" value="ECO:0007669"/>
    <property type="project" value="TreeGrafter"/>
</dbReference>
<comment type="catalytic activity">
    <reaction evidence="1">
        <text>Hydrolysis of alpha-(2-&gt;3)-, alpha-(2-&gt;6)-, alpha-(2-&gt;8)- glycosidic linkages of terminal sialic acid residues in oligosaccharides, glycoproteins, glycolipids, colominic acid and synthetic substrates.</text>
        <dbReference type="EC" id="3.2.1.18"/>
    </reaction>
</comment>
<dbReference type="SUPFAM" id="SSF50939">
    <property type="entry name" value="Sialidases"/>
    <property type="match status" value="1"/>
</dbReference>
<dbReference type="PANTHER" id="PTHR10628:SF30">
    <property type="entry name" value="EXO-ALPHA-SIALIDASE"/>
    <property type="match status" value="1"/>
</dbReference>
<feature type="domain" description="Sialidase" evidence="6">
    <location>
        <begin position="62"/>
        <end position="293"/>
    </location>
</feature>
<dbReference type="GO" id="GO:0004308">
    <property type="term" value="F:exo-alpha-sialidase activity"/>
    <property type="evidence" value="ECO:0007669"/>
    <property type="project" value="UniProtKB-EC"/>
</dbReference>
<comment type="similarity">
    <text evidence="2">Belongs to the glycosyl hydrolase 33 family.</text>
</comment>
<accession>A0A2A2EM23</accession>
<evidence type="ECO:0000256" key="1">
    <source>
        <dbReference type="ARBA" id="ARBA00000427"/>
    </source>
</evidence>
<feature type="compositionally biased region" description="Polar residues" evidence="4">
    <location>
        <begin position="433"/>
        <end position="447"/>
    </location>
</feature>
<dbReference type="InterPro" id="IPR036278">
    <property type="entry name" value="Sialidase_sf"/>
</dbReference>
<keyword evidence="5" id="KW-0472">Membrane</keyword>
<dbReference type="InterPro" id="IPR026856">
    <property type="entry name" value="Sialidase_fam"/>
</dbReference>
<dbReference type="PANTHER" id="PTHR10628">
    <property type="entry name" value="SIALIDASE"/>
    <property type="match status" value="1"/>
</dbReference>
<dbReference type="Pfam" id="PF05345">
    <property type="entry name" value="He_PIG"/>
    <property type="match status" value="1"/>
</dbReference>
<dbReference type="CDD" id="cd15482">
    <property type="entry name" value="Sialidase_non-viral"/>
    <property type="match status" value="1"/>
</dbReference>
<dbReference type="GO" id="GO:0009313">
    <property type="term" value="P:oligosaccharide catabolic process"/>
    <property type="evidence" value="ECO:0007669"/>
    <property type="project" value="TreeGrafter"/>
</dbReference>
<dbReference type="EMBL" id="MVOG01000004">
    <property type="protein sequence ID" value="PAU70047.1"/>
    <property type="molecule type" value="Genomic_DNA"/>
</dbReference>
<feature type="transmembrane region" description="Helical" evidence="5">
    <location>
        <begin position="483"/>
        <end position="501"/>
    </location>
</feature>
<dbReference type="GO" id="GO:0005737">
    <property type="term" value="C:cytoplasm"/>
    <property type="evidence" value="ECO:0007669"/>
    <property type="project" value="TreeGrafter"/>
</dbReference>
<evidence type="ECO:0000313" key="8">
    <source>
        <dbReference type="Proteomes" id="UP000217986"/>
    </source>
</evidence>
<feature type="region of interest" description="Disordered" evidence="4">
    <location>
        <begin position="411"/>
        <end position="475"/>
    </location>
</feature>
<gene>
    <name evidence="7" type="ORF">B1400_0241</name>
</gene>
<dbReference type="SUPFAM" id="SSF49313">
    <property type="entry name" value="Cadherin-like"/>
    <property type="match status" value="1"/>
</dbReference>
<protein>
    <recommendedName>
        <fullName evidence="3">exo-alpha-sialidase</fullName>
        <ecNumber evidence="3">3.2.1.18</ecNumber>
    </recommendedName>
</protein>
<dbReference type="EC" id="3.2.1.18" evidence="3"/>
<dbReference type="GO" id="GO:0016020">
    <property type="term" value="C:membrane"/>
    <property type="evidence" value="ECO:0007669"/>
    <property type="project" value="InterPro"/>
</dbReference>
<keyword evidence="5" id="KW-0812">Transmembrane</keyword>
<evidence type="ECO:0000313" key="7">
    <source>
        <dbReference type="EMBL" id="PAU70047.1"/>
    </source>
</evidence>
<dbReference type="GO" id="GO:0005509">
    <property type="term" value="F:calcium ion binding"/>
    <property type="evidence" value="ECO:0007669"/>
    <property type="project" value="InterPro"/>
</dbReference>
<evidence type="ECO:0000256" key="4">
    <source>
        <dbReference type="SAM" id="MobiDB-lite"/>
    </source>
</evidence>
<evidence type="ECO:0000259" key="6">
    <source>
        <dbReference type="Pfam" id="PF13088"/>
    </source>
</evidence>